<dbReference type="AlphaFoldDB" id="A0A2P7QNV1"/>
<comment type="similarity">
    <text evidence="3">Belongs to the bacterial glucokinase family.</text>
</comment>
<keyword evidence="1" id="KW-0808">Transferase</keyword>
<dbReference type="GO" id="GO:0006096">
    <property type="term" value="P:glycolytic process"/>
    <property type="evidence" value="ECO:0007669"/>
    <property type="project" value="InterPro"/>
</dbReference>
<dbReference type="GO" id="GO:0005829">
    <property type="term" value="C:cytosol"/>
    <property type="evidence" value="ECO:0007669"/>
    <property type="project" value="TreeGrafter"/>
</dbReference>
<dbReference type="GO" id="GO:0005536">
    <property type="term" value="F:D-glucose binding"/>
    <property type="evidence" value="ECO:0007669"/>
    <property type="project" value="InterPro"/>
</dbReference>
<proteinExistence type="inferred from homology"/>
<dbReference type="InterPro" id="IPR003836">
    <property type="entry name" value="Glucokinase"/>
</dbReference>
<protein>
    <submittedName>
        <fullName evidence="4">Glucokinase</fullName>
    </submittedName>
</protein>
<dbReference type="PANTHER" id="PTHR47690">
    <property type="entry name" value="GLUCOKINASE"/>
    <property type="match status" value="1"/>
</dbReference>
<dbReference type="InterPro" id="IPR050201">
    <property type="entry name" value="Bacterial_glucokinase"/>
</dbReference>
<evidence type="ECO:0000256" key="1">
    <source>
        <dbReference type="ARBA" id="ARBA00022679"/>
    </source>
</evidence>
<dbReference type="GO" id="GO:0005524">
    <property type="term" value="F:ATP binding"/>
    <property type="evidence" value="ECO:0007669"/>
    <property type="project" value="InterPro"/>
</dbReference>
<dbReference type="InterPro" id="IPR043129">
    <property type="entry name" value="ATPase_NBD"/>
</dbReference>
<dbReference type="Pfam" id="PF02685">
    <property type="entry name" value="Glucokinase"/>
    <property type="match status" value="1"/>
</dbReference>
<comment type="caution">
    <text evidence="4">The sequence shown here is derived from an EMBL/GenBank/DDBJ whole genome shotgun (WGS) entry which is preliminary data.</text>
</comment>
<sequence>MTAGHRRAIVAVNPFLALLPYCHGQESLPVEQQLVAAIDGDNVAFALTQGKERVRIEEVRRFPTSAFPTFTDALQSYTKGAGFRPDGSGFCLAVAGVSRGDVITLPNCRWFVSVSGLKAFLRTEPLIINDFAATAWAVPSADTTQLVRIGAVPAKPARPGGTYLIVGTGSGLGMAILSVREDGRIIVIESEGGHASFAPQNAEDEALLTALRKRFGHVSFERVLSRPGLENIYSILAEQSGRPVSDPPASSRIIASAASCTDPLAARAAKLFAAILGNFVGNAVLTCGAWDGVFLVEPMLGEMLPILNTGAFRSQFATKGRMSRALERVPTVWLSNDTATLAGAAAALQAR</sequence>
<dbReference type="PANTHER" id="PTHR47690:SF1">
    <property type="entry name" value="GLUCOKINASE"/>
    <property type="match status" value="1"/>
</dbReference>
<organism evidence="4 5">
    <name type="scientific">Allosphingosinicella deserti</name>
    <dbReference type="NCBI Taxonomy" id="2116704"/>
    <lineage>
        <taxon>Bacteria</taxon>
        <taxon>Pseudomonadati</taxon>
        <taxon>Pseudomonadota</taxon>
        <taxon>Alphaproteobacteria</taxon>
        <taxon>Sphingomonadales</taxon>
        <taxon>Sphingomonadaceae</taxon>
        <taxon>Allosphingosinicella</taxon>
    </lineage>
</organism>
<evidence type="ECO:0000256" key="3">
    <source>
        <dbReference type="RuleBase" id="RU004046"/>
    </source>
</evidence>
<gene>
    <name evidence="4" type="ORF">C7I55_13600</name>
</gene>
<dbReference type="Gene3D" id="3.40.367.20">
    <property type="match status" value="1"/>
</dbReference>
<keyword evidence="2 4" id="KW-0418">Kinase</keyword>
<dbReference type="Gene3D" id="3.30.420.40">
    <property type="match status" value="1"/>
</dbReference>
<dbReference type="CDD" id="cd24008">
    <property type="entry name" value="ASKHA_NBD_GLK"/>
    <property type="match status" value="1"/>
</dbReference>
<name>A0A2P7QNV1_9SPHN</name>
<dbReference type="GO" id="GO:0004340">
    <property type="term" value="F:glucokinase activity"/>
    <property type="evidence" value="ECO:0007669"/>
    <property type="project" value="InterPro"/>
</dbReference>
<reference evidence="4 5" key="1">
    <citation type="submission" date="2018-03" db="EMBL/GenBank/DDBJ databases">
        <title>The draft genome of Sphingosinicella sp. GL-C-18.</title>
        <authorList>
            <person name="Liu L."/>
            <person name="Li L."/>
            <person name="Liang L."/>
            <person name="Zhang X."/>
            <person name="Wang T."/>
        </authorList>
    </citation>
    <scope>NUCLEOTIDE SEQUENCE [LARGE SCALE GENOMIC DNA]</scope>
    <source>
        <strain evidence="4 5">GL-C-18</strain>
    </source>
</reference>
<dbReference type="EMBL" id="PXYI01000004">
    <property type="protein sequence ID" value="PSJ39628.1"/>
    <property type="molecule type" value="Genomic_DNA"/>
</dbReference>
<evidence type="ECO:0000313" key="5">
    <source>
        <dbReference type="Proteomes" id="UP000241167"/>
    </source>
</evidence>
<dbReference type="Proteomes" id="UP000241167">
    <property type="component" value="Unassembled WGS sequence"/>
</dbReference>
<keyword evidence="5" id="KW-1185">Reference proteome</keyword>
<accession>A0A2P7QNV1</accession>
<evidence type="ECO:0000313" key="4">
    <source>
        <dbReference type="EMBL" id="PSJ39628.1"/>
    </source>
</evidence>
<evidence type="ECO:0000256" key="2">
    <source>
        <dbReference type="ARBA" id="ARBA00022777"/>
    </source>
</evidence>
<dbReference type="SUPFAM" id="SSF53067">
    <property type="entry name" value="Actin-like ATPase domain"/>
    <property type="match status" value="1"/>
</dbReference>